<comment type="similarity">
    <text evidence="4">Belongs to the BamE family.</text>
</comment>
<evidence type="ECO:0000256" key="3">
    <source>
        <dbReference type="ARBA" id="ARBA00023237"/>
    </source>
</evidence>
<reference evidence="7 8" key="1">
    <citation type="journal article" date="2017" name="Front. Microbiol.">
        <title>Genome of Ca. Pandoraea novymonadis, an Endosymbiotic Bacterium of the Trypanosomatid Novymonas esmeraldas.</title>
        <authorList>
            <person name="Kostygov A.Y."/>
            <person name="Butenko A."/>
            <person name="Nenarokova A."/>
            <person name="Tashyreva D."/>
            <person name="Flegontov P."/>
            <person name="Lukes J."/>
            <person name="Yurchenko V."/>
        </authorList>
    </citation>
    <scope>NUCLEOTIDE SEQUENCE [LARGE SCALE GENOMIC DNA]</scope>
    <source>
        <strain evidence="7 8">E262</strain>
    </source>
</reference>
<evidence type="ECO:0000256" key="2">
    <source>
        <dbReference type="ARBA" id="ARBA00023136"/>
    </source>
</evidence>
<keyword evidence="8" id="KW-1185">Reference proteome</keyword>
<keyword evidence="1 4" id="KW-0732">Signal</keyword>
<dbReference type="Gene3D" id="3.30.1450.10">
    <property type="match status" value="1"/>
</dbReference>
<evidence type="ECO:0000313" key="8">
    <source>
        <dbReference type="Proteomes" id="UP000242660"/>
    </source>
</evidence>
<dbReference type="HAMAP" id="MF_00925">
    <property type="entry name" value="OM_assembly_BamE"/>
    <property type="match status" value="1"/>
</dbReference>
<comment type="subunit">
    <text evidence="4">Part of the Bam complex.</text>
</comment>
<evidence type="ECO:0000256" key="1">
    <source>
        <dbReference type="ARBA" id="ARBA00022729"/>
    </source>
</evidence>
<gene>
    <name evidence="4 7" type="primary">bamE</name>
    <name evidence="7" type="ORF">BZL35_00744</name>
</gene>
<organism evidence="7 8">
    <name type="scientific">Candidatus Pandoraea novymonadis</name>
    <dbReference type="NCBI Taxonomy" id="1808959"/>
    <lineage>
        <taxon>Bacteria</taxon>
        <taxon>Pseudomonadati</taxon>
        <taxon>Pseudomonadota</taxon>
        <taxon>Betaproteobacteria</taxon>
        <taxon>Burkholderiales</taxon>
        <taxon>Burkholderiaceae</taxon>
        <taxon>Pandoraea</taxon>
    </lineage>
</organism>
<evidence type="ECO:0000259" key="6">
    <source>
        <dbReference type="Pfam" id="PF04355"/>
    </source>
</evidence>
<name>A0ABX5FEY4_9BURK</name>
<keyword evidence="3 4" id="KW-0998">Cell outer membrane</keyword>
<dbReference type="PANTHER" id="PTHR37482:SF1">
    <property type="entry name" value="OUTER MEMBRANE PROTEIN ASSEMBLY FACTOR BAME"/>
    <property type="match status" value="1"/>
</dbReference>
<comment type="caution">
    <text evidence="7">The sequence shown here is derived from an EMBL/GenBank/DDBJ whole genome shotgun (WGS) entry which is preliminary data.</text>
</comment>
<keyword evidence="5" id="KW-0812">Transmembrane</keyword>
<keyword evidence="5" id="KW-1133">Transmembrane helix</keyword>
<evidence type="ECO:0000313" key="7">
    <source>
        <dbReference type="EMBL" id="PSB91702.1"/>
    </source>
</evidence>
<proteinExistence type="inferred from homology"/>
<accession>A0ABX5FEY4</accession>
<evidence type="ECO:0000256" key="4">
    <source>
        <dbReference type="HAMAP-Rule" id="MF_00925"/>
    </source>
</evidence>
<dbReference type="InterPro" id="IPR007450">
    <property type="entry name" value="BamE_dom"/>
</dbReference>
<dbReference type="EMBL" id="MUHY01000002">
    <property type="protein sequence ID" value="PSB91702.1"/>
    <property type="molecule type" value="Genomic_DNA"/>
</dbReference>
<comment type="subcellular location">
    <subcellularLocation>
        <location evidence="4">Cell outer membrane</location>
    </subcellularLocation>
</comment>
<protein>
    <recommendedName>
        <fullName evidence="4">Outer membrane protein assembly factor BamE</fullName>
    </recommendedName>
</protein>
<sequence length="139" mass="16074">MLQFFDELNLRSSLTVFGAIVLLFMAGCSTYDNISTKMISAVTPYRINIVQGNFVSREAYEKLKPGMTRDQVRELLGTPLLIDMFHANHWYYVFYFKRNNASTLERRHLTTYFKGNALAKWTGGEKLPSEYDLIQEIDG</sequence>
<keyword evidence="2 4" id="KW-0472">Membrane</keyword>
<evidence type="ECO:0000256" key="5">
    <source>
        <dbReference type="SAM" id="Phobius"/>
    </source>
</evidence>
<feature type="transmembrane region" description="Helical" evidence="5">
    <location>
        <begin position="12"/>
        <end position="31"/>
    </location>
</feature>
<dbReference type="InterPro" id="IPR026592">
    <property type="entry name" value="BamE"/>
</dbReference>
<feature type="domain" description="Outer membrane protein assembly factor BamE" evidence="6">
    <location>
        <begin position="52"/>
        <end position="122"/>
    </location>
</feature>
<dbReference type="Pfam" id="PF04355">
    <property type="entry name" value="BamE"/>
    <property type="match status" value="1"/>
</dbReference>
<dbReference type="InterPro" id="IPR037873">
    <property type="entry name" value="BamE-like"/>
</dbReference>
<dbReference type="Proteomes" id="UP000242660">
    <property type="component" value="Unassembled WGS sequence"/>
</dbReference>
<dbReference type="PANTHER" id="PTHR37482">
    <property type="entry name" value="OUTER MEMBRANE PROTEIN ASSEMBLY FACTOR BAME"/>
    <property type="match status" value="1"/>
</dbReference>
<comment type="function">
    <text evidence="4">Part of the outer membrane protein assembly complex, which is involved in assembly and insertion of beta-barrel proteins into the outer membrane.</text>
</comment>